<dbReference type="SUPFAM" id="SSF56601">
    <property type="entry name" value="beta-lactamase/transpeptidase-like"/>
    <property type="match status" value="1"/>
</dbReference>
<dbReference type="SUPFAM" id="SSF56519">
    <property type="entry name" value="Penicillin binding protein dimerisation domain"/>
    <property type="match status" value="1"/>
</dbReference>
<dbReference type="Gene3D" id="1.10.150.770">
    <property type="match status" value="1"/>
</dbReference>
<dbReference type="InterPro" id="IPR050515">
    <property type="entry name" value="Beta-lactam/transpept"/>
</dbReference>
<evidence type="ECO:0000256" key="3">
    <source>
        <dbReference type="ARBA" id="ARBA00023136"/>
    </source>
</evidence>
<feature type="transmembrane region" description="Helical" evidence="5">
    <location>
        <begin position="78"/>
        <end position="100"/>
    </location>
</feature>
<dbReference type="Proteomes" id="UP000830835">
    <property type="component" value="Unassembled WGS sequence"/>
</dbReference>
<protein>
    <submittedName>
        <fullName evidence="8">Penicillin-binding protein 2</fullName>
    </submittedName>
</protein>
<dbReference type="Gene3D" id="3.30.450.330">
    <property type="match status" value="1"/>
</dbReference>
<evidence type="ECO:0000256" key="2">
    <source>
        <dbReference type="ARBA" id="ARBA00007171"/>
    </source>
</evidence>
<dbReference type="EMBL" id="JAFIRA010000014">
    <property type="protein sequence ID" value="MCJ2542686.1"/>
    <property type="molecule type" value="Genomic_DNA"/>
</dbReference>
<comment type="similarity">
    <text evidence="2">Belongs to the transpeptidase family.</text>
</comment>
<dbReference type="InterPro" id="IPR005311">
    <property type="entry name" value="PBP_dimer"/>
</dbReference>
<feature type="domain" description="Penicillin-binding protein transpeptidase" evidence="6">
    <location>
        <begin position="318"/>
        <end position="632"/>
    </location>
</feature>
<keyword evidence="5" id="KW-1133">Transmembrane helix</keyword>
<evidence type="ECO:0000259" key="6">
    <source>
        <dbReference type="Pfam" id="PF00905"/>
    </source>
</evidence>
<dbReference type="PANTHER" id="PTHR30627">
    <property type="entry name" value="PEPTIDOGLYCAN D,D-TRANSPEPTIDASE"/>
    <property type="match status" value="1"/>
</dbReference>
<dbReference type="InterPro" id="IPR036138">
    <property type="entry name" value="PBP_dimer_sf"/>
</dbReference>
<evidence type="ECO:0000256" key="1">
    <source>
        <dbReference type="ARBA" id="ARBA00004370"/>
    </source>
</evidence>
<sequence length="646" mass="72401">MLEGRSRGGLSRLALKRASRLRQPALSPGQRSLSENAGPVRIPRRRRAEPGQYLPERLGLWLRWILGNRIPTVRQLDFRTWMTGLVLVIALFLTGVRLVYLQHQQAPMLQERAQAQQRAQLRPFIPRRSILDRHSIAKQQAELLAVDRPVYTLWAHPRLFGKRTPQEIAAALAPLLRRPVEQLTEQLTSNRAVRVERWISQEVADQIQALFLDGLELVSERQRIYPQKEMAAEVVGYVDLDHQGQAGLEYSQQGLMERTVQPVTIPRDGYGQLLAAEVPEGLLQSRETVLQLTLDMRLQRAARAALKTQLQRFQALRGTVIILQPQTGEILALVSEPTYDPNRYFEFDPGLFRNWAVTDLYEPGSTFKPINIAIGLDAGAFSADERVYDEGRILIGQWPIQNYDYNQRGAHGWMSVTDILRQSSNVGMVHLMRKLDPRQYYNALVRLGLNERSGVDLPFEPASRLKPLRQFLTVPVERATTAFGQGFALTPLQLASLHCIIANGGLKVQPHVVRGLVEKDTDTLVWGSAQPQPVRVLSEQATLSVRTQMRDVVDFGTGQSAKIEGYEIGGKTGTAQKAGPRGGYLPGKRITSFVGYFPAIRPNYVILAVIDEPRGEDAFGSTTAAPIVRSVIQEIITLEGIRPNAT</sequence>
<proteinExistence type="inferred from homology"/>
<keyword evidence="9" id="KW-1185">Reference proteome</keyword>
<dbReference type="InterPro" id="IPR012338">
    <property type="entry name" value="Beta-lactam/transpept-like"/>
</dbReference>
<comment type="subcellular location">
    <subcellularLocation>
        <location evidence="1">Membrane</location>
    </subcellularLocation>
</comment>
<reference evidence="8" key="1">
    <citation type="submission" date="2021-02" db="EMBL/GenBank/DDBJ databases">
        <title>The CRISPR/cas machinery reduction and long-range gene transfer in the hot spring cyanobacterium Synechococcus.</title>
        <authorList>
            <person name="Dvorak P."/>
            <person name="Jahodarova E."/>
            <person name="Hasler P."/>
            <person name="Poulickova A."/>
        </authorList>
    </citation>
    <scope>NUCLEOTIDE SEQUENCE</scope>
    <source>
        <strain evidence="8">Rupite</strain>
    </source>
</reference>
<dbReference type="Gene3D" id="3.90.1310.10">
    <property type="entry name" value="Penicillin-binding protein 2a (Domain 2)"/>
    <property type="match status" value="1"/>
</dbReference>
<gene>
    <name evidence="8" type="ORF">JX360_07160</name>
</gene>
<dbReference type="Pfam" id="PF00905">
    <property type="entry name" value="Transpeptidase"/>
    <property type="match status" value="1"/>
</dbReference>
<dbReference type="PANTHER" id="PTHR30627:SF1">
    <property type="entry name" value="PEPTIDOGLYCAN D,D-TRANSPEPTIDASE FTSI"/>
    <property type="match status" value="1"/>
</dbReference>
<evidence type="ECO:0000313" key="9">
    <source>
        <dbReference type="Proteomes" id="UP000830835"/>
    </source>
</evidence>
<dbReference type="Gene3D" id="3.40.710.10">
    <property type="entry name" value="DD-peptidase/beta-lactamase superfamily"/>
    <property type="match status" value="1"/>
</dbReference>
<comment type="caution">
    <text evidence="8">The sequence shown here is derived from an EMBL/GenBank/DDBJ whole genome shotgun (WGS) entry which is preliminary data.</text>
</comment>
<dbReference type="InterPro" id="IPR001460">
    <property type="entry name" value="PCN-bd_Tpept"/>
</dbReference>
<organism evidence="8 9">
    <name type="scientific">Thermostichus vulcanus str. 'Rupite'</name>
    <dbReference type="NCBI Taxonomy" id="2813851"/>
    <lineage>
        <taxon>Bacteria</taxon>
        <taxon>Bacillati</taxon>
        <taxon>Cyanobacteriota</taxon>
        <taxon>Cyanophyceae</taxon>
        <taxon>Thermostichales</taxon>
        <taxon>Thermostichaceae</taxon>
        <taxon>Thermostichus</taxon>
    </lineage>
</organism>
<dbReference type="Pfam" id="PF03717">
    <property type="entry name" value="PBP_dimer"/>
    <property type="match status" value="1"/>
</dbReference>
<name>A0ABT0CA74_THEVL</name>
<accession>A0ABT0CA74</accession>
<evidence type="ECO:0000259" key="7">
    <source>
        <dbReference type="Pfam" id="PF03717"/>
    </source>
</evidence>
<keyword evidence="3 5" id="KW-0472">Membrane</keyword>
<feature type="domain" description="Penicillin-binding protein dimerisation" evidence="7">
    <location>
        <begin position="135"/>
        <end position="241"/>
    </location>
</feature>
<evidence type="ECO:0000256" key="5">
    <source>
        <dbReference type="SAM" id="Phobius"/>
    </source>
</evidence>
<evidence type="ECO:0000313" key="8">
    <source>
        <dbReference type="EMBL" id="MCJ2542686.1"/>
    </source>
</evidence>
<feature type="region of interest" description="Disordered" evidence="4">
    <location>
        <begin position="21"/>
        <end position="44"/>
    </location>
</feature>
<keyword evidence="5" id="KW-0812">Transmembrane</keyword>
<evidence type="ECO:0000256" key="4">
    <source>
        <dbReference type="SAM" id="MobiDB-lite"/>
    </source>
</evidence>